<dbReference type="InterPro" id="IPR002123">
    <property type="entry name" value="Plipid/glycerol_acylTrfase"/>
</dbReference>
<keyword evidence="4" id="KW-0472">Membrane</keyword>
<evidence type="ECO:0000256" key="4">
    <source>
        <dbReference type="SAM" id="Phobius"/>
    </source>
</evidence>
<dbReference type="SUPFAM" id="SSF69593">
    <property type="entry name" value="Glycerol-3-phosphate (1)-acyltransferase"/>
    <property type="match status" value="1"/>
</dbReference>
<reference evidence="6 7" key="1">
    <citation type="submission" date="2019-11" db="EMBL/GenBank/DDBJ databases">
        <authorList>
            <person name="Cheng Q."/>
            <person name="Yang Z."/>
        </authorList>
    </citation>
    <scope>NUCLEOTIDE SEQUENCE [LARGE SCALE GENOMIC DNA]</scope>
    <source>
        <strain evidence="6 7">HX-22-1</strain>
    </source>
</reference>
<protein>
    <recommendedName>
        <fullName evidence="5">Phospholipid/glycerol acyltransferase domain-containing protein</fullName>
    </recommendedName>
</protein>
<comment type="pathway">
    <text evidence="1">Lipid metabolism.</text>
</comment>
<feature type="transmembrane region" description="Helical" evidence="4">
    <location>
        <begin position="327"/>
        <end position="350"/>
    </location>
</feature>
<name>A0A7K0FKN8_9SPHI</name>
<dbReference type="PANTHER" id="PTHR10434:SF11">
    <property type="entry name" value="1-ACYL-SN-GLYCEROL-3-PHOSPHATE ACYLTRANSFERASE"/>
    <property type="match status" value="1"/>
</dbReference>
<dbReference type="GO" id="GO:0003841">
    <property type="term" value="F:1-acylglycerol-3-phosphate O-acyltransferase activity"/>
    <property type="evidence" value="ECO:0007669"/>
    <property type="project" value="TreeGrafter"/>
</dbReference>
<dbReference type="Pfam" id="PF01553">
    <property type="entry name" value="Acyltransferase"/>
    <property type="match status" value="1"/>
</dbReference>
<gene>
    <name evidence="6" type="ORF">GJJ64_04085</name>
</gene>
<proteinExistence type="predicted"/>
<comment type="caution">
    <text evidence="6">The sequence shown here is derived from an EMBL/GenBank/DDBJ whole genome shotgun (WGS) entry which is preliminary data.</text>
</comment>
<keyword evidence="3" id="KW-0012">Acyltransferase</keyword>
<keyword evidence="4" id="KW-1133">Transmembrane helix</keyword>
<keyword evidence="2" id="KW-0808">Transferase</keyword>
<dbReference type="Proteomes" id="UP000462931">
    <property type="component" value="Unassembled WGS sequence"/>
</dbReference>
<dbReference type="SMART" id="SM00563">
    <property type="entry name" value="PlsC"/>
    <property type="match status" value="1"/>
</dbReference>
<dbReference type="PANTHER" id="PTHR10434">
    <property type="entry name" value="1-ACYL-SN-GLYCEROL-3-PHOSPHATE ACYLTRANSFERASE"/>
    <property type="match status" value="1"/>
</dbReference>
<evidence type="ECO:0000313" key="6">
    <source>
        <dbReference type="EMBL" id="MRX46362.1"/>
    </source>
</evidence>
<accession>A0A7K0FKN8</accession>
<sequence length="411" mass="47672">MVYRVFHFLFSLVVKVYFKKIYTHALKAIPQNQALIICSNHGNSFLDAVLLAVLIPRKIHFLARADVFNSPIKRWFLTRLNMMPIYRLRDGREALTLNNEIFDRCATLLKKNEAILIFPEGNCVVEKRLRDFKSGIADLALRDDLKNIAVLSLTIDYEQAYELQTQVSVTALPLILIDELNPQDELKNRKQLLLKSIRSSITAQMLIIPNTADDSFYEFMFELSKQNLADEPFVNRSKKIITHFETQKEENQSLFIATKNKVEELKNLLYVNSITLKAFHNLGILKVSILIFMLPLVLMGFIVNYLPSFGVSQILKQIKDKQFISAVRMVSATFIYIIYMILIVLLFVMIDVDSFYIGVLLFTSILHYYLSENYLIIIGKMKLKLLKMKHPDKYQCIKELHHALLRTLHSV</sequence>
<organism evidence="6 7">
    <name type="scientific">Pedobacter puniceum</name>
    <dbReference type="NCBI Taxonomy" id="2666136"/>
    <lineage>
        <taxon>Bacteria</taxon>
        <taxon>Pseudomonadati</taxon>
        <taxon>Bacteroidota</taxon>
        <taxon>Sphingobacteriia</taxon>
        <taxon>Sphingobacteriales</taxon>
        <taxon>Sphingobacteriaceae</taxon>
        <taxon>Pedobacter</taxon>
    </lineage>
</organism>
<evidence type="ECO:0000256" key="1">
    <source>
        <dbReference type="ARBA" id="ARBA00005189"/>
    </source>
</evidence>
<keyword evidence="7" id="KW-1185">Reference proteome</keyword>
<keyword evidence="4" id="KW-0812">Transmembrane</keyword>
<dbReference type="GO" id="GO:0006654">
    <property type="term" value="P:phosphatidic acid biosynthetic process"/>
    <property type="evidence" value="ECO:0007669"/>
    <property type="project" value="TreeGrafter"/>
</dbReference>
<dbReference type="EMBL" id="WKJI01000001">
    <property type="protein sequence ID" value="MRX46362.1"/>
    <property type="molecule type" value="Genomic_DNA"/>
</dbReference>
<feature type="transmembrane region" description="Helical" evidence="4">
    <location>
        <begin position="356"/>
        <end position="379"/>
    </location>
</feature>
<evidence type="ECO:0000313" key="7">
    <source>
        <dbReference type="Proteomes" id="UP000462931"/>
    </source>
</evidence>
<dbReference type="AlphaFoldDB" id="A0A7K0FKN8"/>
<evidence type="ECO:0000256" key="3">
    <source>
        <dbReference type="ARBA" id="ARBA00023315"/>
    </source>
</evidence>
<evidence type="ECO:0000256" key="2">
    <source>
        <dbReference type="ARBA" id="ARBA00022679"/>
    </source>
</evidence>
<feature type="transmembrane region" description="Helical" evidence="4">
    <location>
        <begin position="283"/>
        <end position="306"/>
    </location>
</feature>
<dbReference type="RefSeq" id="WP_154286465.1">
    <property type="nucleotide sequence ID" value="NZ_WKJI01000001.1"/>
</dbReference>
<feature type="domain" description="Phospholipid/glycerol acyltransferase" evidence="5">
    <location>
        <begin position="35"/>
        <end position="158"/>
    </location>
</feature>
<evidence type="ECO:0000259" key="5">
    <source>
        <dbReference type="SMART" id="SM00563"/>
    </source>
</evidence>